<evidence type="ECO:0000256" key="7">
    <source>
        <dbReference type="SAM" id="Phobius"/>
    </source>
</evidence>
<dbReference type="InterPro" id="IPR053093">
    <property type="entry name" value="GPCR-like"/>
</dbReference>
<evidence type="ECO:0000313" key="10">
    <source>
        <dbReference type="Proteomes" id="UP000318571"/>
    </source>
</evidence>
<accession>A0A553PN95</accession>
<dbReference type="Gene3D" id="1.20.1070.10">
    <property type="entry name" value="Rhodopsin 7-helix transmembrane proteins"/>
    <property type="match status" value="2"/>
</dbReference>
<feature type="transmembrane region" description="Helical" evidence="7">
    <location>
        <begin position="15"/>
        <end position="35"/>
    </location>
</feature>
<name>A0A553PN95_TIGCA</name>
<dbReference type="PANTHER" id="PTHR47760:SF1">
    <property type="entry name" value="G-PROTEIN COUPLED RECEPTORS FAMILY 1 PROFILE DOMAIN-CONTAINING PROTEIN"/>
    <property type="match status" value="1"/>
</dbReference>
<evidence type="ECO:0000313" key="9">
    <source>
        <dbReference type="EMBL" id="TRY79146.1"/>
    </source>
</evidence>
<dbReference type="Proteomes" id="UP000318571">
    <property type="component" value="Chromosome 6"/>
</dbReference>
<evidence type="ECO:0000256" key="5">
    <source>
        <dbReference type="SAM" id="Coils"/>
    </source>
</evidence>
<feature type="transmembrane region" description="Helical" evidence="7">
    <location>
        <begin position="204"/>
        <end position="227"/>
    </location>
</feature>
<comment type="caution">
    <text evidence="9">The sequence shown here is derived from an EMBL/GenBank/DDBJ whole genome shotgun (WGS) entry which is preliminary data.</text>
</comment>
<reference evidence="9 10" key="1">
    <citation type="journal article" date="2018" name="Nat. Ecol. Evol.">
        <title>Genomic signatures of mitonuclear coevolution across populations of Tigriopus californicus.</title>
        <authorList>
            <person name="Barreto F.S."/>
            <person name="Watson E.T."/>
            <person name="Lima T.G."/>
            <person name="Willett C.S."/>
            <person name="Edmands S."/>
            <person name="Li W."/>
            <person name="Burton R.S."/>
        </authorList>
    </citation>
    <scope>NUCLEOTIDE SEQUENCE [LARGE SCALE GENOMIC DNA]</scope>
    <source>
        <strain evidence="9 10">San Diego</strain>
    </source>
</reference>
<dbReference type="Pfam" id="PF10324">
    <property type="entry name" value="7TM_GPCR_Srw"/>
    <property type="match status" value="1"/>
</dbReference>
<feature type="compositionally biased region" description="Polar residues" evidence="6">
    <location>
        <begin position="298"/>
        <end position="326"/>
    </location>
</feature>
<organism evidence="9 10">
    <name type="scientific">Tigriopus californicus</name>
    <name type="common">Marine copepod</name>
    <dbReference type="NCBI Taxonomy" id="6832"/>
    <lineage>
        <taxon>Eukaryota</taxon>
        <taxon>Metazoa</taxon>
        <taxon>Ecdysozoa</taxon>
        <taxon>Arthropoda</taxon>
        <taxon>Crustacea</taxon>
        <taxon>Multicrustacea</taxon>
        <taxon>Hexanauplia</taxon>
        <taxon>Copepoda</taxon>
        <taxon>Harpacticoida</taxon>
        <taxon>Harpacticidae</taxon>
        <taxon>Tigriopus</taxon>
    </lineage>
</organism>
<dbReference type="GO" id="GO:0016020">
    <property type="term" value="C:membrane"/>
    <property type="evidence" value="ECO:0007669"/>
    <property type="project" value="UniProtKB-SubCell"/>
</dbReference>
<evidence type="ECO:0000256" key="2">
    <source>
        <dbReference type="ARBA" id="ARBA00022692"/>
    </source>
</evidence>
<feature type="transmembrane region" description="Helical" evidence="7">
    <location>
        <begin position="137"/>
        <end position="159"/>
    </location>
</feature>
<dbReference type="EMBL" id="VCGU01000002">
    <property type="protein sequence ID" value="TRY79146.1"/>
    <property type="molecule type" value="Genomic_DNA"/>
</dbReference>
<evidence type="ECO:0000256" key="6">
    <source>
        <dbReference type="SAM" id="MobiDB-lite"/>
    </source>
</evidence>
<evidence type="ECO:0000256" key="3">
    <source>
        <dbReference type="ARBA" id="ARBA00022989"/>
    </source>
</evidence>
<dbReference type="SUPFAM" id="SSF81321">
    <property type="entry name" value="Family A G protein-coupled receptor-like"/>
    <property type="match status" value="1"/>
</dbReference>
<keyword evidence="5" id="KW-0175">Coiled coil</keyword>
<keyword evidence="3 7" id="KW-1133">Transmembrane helix</keyword>
<evidence type="ECO:0000259" key="8">
    <source>
        <dbReference type="PROSITE" id="PS50262"/>
    </source>
</evidence>
<dbReference type="InterPro" id="IPR019427">
    <property type="entry name" value="7TM_GPCR_serpentine_rcpt_Srw"/>
</dbReference>
<keyword evidence="4 7" id="KW-0472">Membrane</keyword>
<gene>
    <name evidence="9" type="ORF">TCAL_05998</name>
</gene>
<evidence type="ECO:0000256" key="1">
    <source>
        <dbReference type="ARBA" id="ARBA00004370"/>
    </source>
</evidence>
<proteinExistence type="predicted"/>
<protein>
    <recommendedName>
        <fullName evidence="8">G-protein coupled receptors family 1 profile domain-containing protein</fullName>
    </recommendedName>
</protein>
<dbReference type="PANTHER" id="PTHR47760">
    <property type="entry name" value="G-PROTEIN COUPLED RECEPTOR B0563.6-LIKE PROTEIN-RELATED"/>
    <property type="match status" value="1"/>
</dbReference>
<keyword evidence="2 7" id="KW-0812">Transmembrane</keyword>
<feature type="domain" description="G-protein coupled receptors family 1 profile" evidence="8">
    <location>
        <begin position="27"/>
        <end position="418"/>
    </location>
</feature>
<sequence>MFYQLSEEYFWNYCVVLPIISAIGIIGNTVNLIVLQRGNFKGFMFTYMQLLSLTDIGYLLFTVQACIFTDLGYFISKDGITSSSYALIFYVWVCLTPLWNTFGSGSDLVVVCMTISRFRILRDIDKINLCEWSRKKYHVKQVVTGCLVLSFLLHLPYFFQVNVIPCPPEEEDPPRQTLEDHQDECWTHATSDITQSLLWAIYGYVYLVIIKLCPLLLIFSLNIAMVFKLRKVWKQRRKLQARTRRREEERKRLQLEREKRRRVEERGAEISIVTTTARQMMSISNTLTVPGLVSCDGTSPMNSEEESGITSRRPSLMSTMDNSSSRFSKEANPKNKGKKKKIALFGMPSKESRKELKMSILLIVMAVSHGILTTPGNISYFFYTNLPDQWEQFEDRSLFKSIANSLNALKYSKNFFLYCITNPDIRKATIDLLRTCFEYFQCRGKTAIISGRSVTG</sequence>
<dbReference type="OrthoDB" id="10033446at2759"/>
<feature type="region of interest" description="Disordered" evidence="6">
    <location>
        <begin position="298"/>
        <end position="334"/>
    </location>
</feature>
<dbReference type="STRING" id="6832.A0A553PN95"/>
<evidence type="ECO:0000256" key="4">
    <source>
        <dbReference type="ARBA" id="ARBA00023136"/>
    </source>
</evidence>
<feature type="transmembrane region" description="Helical" evidence="7">
    <location>
        <begin position="56"/>
        <end position="75"/>
    </location>
</feature>
<dbReference type="PROSITE" id="PS50262">
    <property type="entry name" value="G_PROTEIN_RECEP_F1_2"/>
    <property type="match status" value="1"/>
</dbReference>
<keyword evidence="10" id="KW-1185">Reference proteome</keyword>
<comment type="subcellular location">
    <subcellularLocation>
        <location evidence="1">Membrane</location>
    </subcellularLocation>
</comment>
<feature type="transmembrane region" description="Helical" evidence="7">
    <location>
        <begin position="87"/>
        <end position="116"/>
    </location>
</feature>
<dbReference type="InterPro" id="IPR017452">
    <property type="entry name" value="GPCR_Rhodpsn_7TM"/>
</dbReference>
<feature type="coiled-coil region" evidence="5">
    <location>
        <begin position="236"/>
        <end position="266"/>
    </location>
</feature>
<dbReference type="GO" id="GO:0008528">
    <property type="term" value="F:G protein-coupled peptide receptor activity"/>
    <property type="evidence" value="ECO:0007669"/>
    <property type="project" value="InterPro"/>
</dbReference>
<feature type="transmembrane region" description="Helical" evidence="7">
    <location>
        <begin position="360"/>
        <end position="383"/>
    </location>
</feature>
<dbReference type="AlphaFoldDB" id="A0A553PN95"/>